<dbReference type="RefSeq" id="WP_186753781.1">
    <property type="nucleotide sequence ID" value="NZ_CP077084.1"/>
</dbReference>
<organism evidence="2">
    <name type="scientific">Pseudomonas tritici</name>
    <dbReference type="NCBI Taxonomy" id="2745518"/>
    <lineage>
        <taxon>Bacteria</taxon>
        <taxon>Pseudomonadati</taxon>
        <taxon>Pseudomonadota</taxon>
        <taxon>Gammaproteobacteria</taxon>
        <taxon>Pseudomonadales</taxon>
        <taxon>Pseudomonadaceae</taxon>
        <taxon>Pseudomonas</taxon>
    </lineage>
</organism>
<feature type="chain" id="PRO_5044691473" evidence="1">
    <location>
        <begin position="23"/>
        <end position="318"/>
    </location>
</feature>
<dbReference type="AlphaFoldDB" id="A0A8H9YVA4"/>
<dbReference type="EMBL" id="CP077084">
    <property type="protein sequence ID" value="QXH81335.1"/>
    <property type="molecule type" value="Genomic_DNA"/>
</dbReference>
<evidence type="ECO:0000313" key="4">
    <source>
        <dbReference type="Proteomes" id="UP000615613"/>
    </source>
</evidence>
<feature type="signal peptide" evidence="1">
    <location>
        <begin position="1"/>
        <end position="22"/>
    </location>
</feature>
<reference evidence="2" key="1">
    <citation type="journal article" date="2020" name="Microorganisms">
        <title>Reliable Identification of Environmental Pseudomonas Isolates Using the rpoD Gene.</title>
        <authorList>
            <consortium name="The Broad Institute Genome Sequencing Platform"/>
            <person name="Girard L."/>
            <person name="Lood C."/>
            <person name="Rokni-Zadeh H."/>
            <person name="van Noort V."/>
            <person name="Lavigne R."/>
            <person name="De Mot R."/>
        </authorList>
    </citation>
    <scope>NUCLEOTIDE SEQUENCE [LARGE SCALE GENOMIC DNA]</scope>
    <source>
        <strain evidence="2">SWRI145</strain>
    </source>
</reference>
<accession>A0A8H9YVA4</accession>
<dbReference type="EMBL" id="JABWQF010000019">
    <property type="protein sequence ID" value="MBC3295238.1"/>
    <property type="molecule type" value="Genomic_DNA"/>
</dbReference>
<keyword evidence="4" id="KW-1185">Reference proteome</keyword>
<proteinExistence type="predicted"/>
<dbReference type="Pfam" id="PF13557">
    <property type="entry name" value="Phenol_MetA_deg"/>
    <property type="match status" value="1"/>
</dbReference>
<sequence length="318" mass="34840">MKNVSKFLVTASLIGISNFSYSAENGGSTGAAAFGLDGMSHFYLPPPGGTWLVNYTGVYNSTRINGPDGKDAAPNTKLHSEYNVFALKFLPNTGILGSTWTAFEIFPTIVSTTVKNGSNSSTNTGFADLAIDPFGLAWKVGNANVGFGTTFTAPTGEYDRRSDVNLGTNHWSWNPQFYYNWFDPQGRGDISIHASYELNFKNRDGLVTYYNPTGASYTSGQMAHLEVATAYNVTPKFSVATSVVGSYQFTDDKVDDEQADQFVKDQLDGNRYENIRVGLAARYLFLNSIPVNLTYTHDTYGRNKAMGDALVLRIVKEL</sequence>
<name>A0A8H9YVA4_9PSED</name>
<dbReference type="InterPro" id="IPR025737">
    <property type="entry name" value="FApF"/>
</dbReference>
<evidence type="ECO:0000313" key="2">
    <source>
        <dbReference type="EMBL" id="MBC3295238.1"/>
    </source>
</evidence>
<evidence type="ECO:0000256" key="1">
    <source>
        <dbReference type="SAM" id="SignalP"/>
    </source>
</evidence>
<protein>
    <submittedName>
        <fullName evidence="2">Transporter</fullName>
    </submittedName>
</protein>
<gene>
    <name evidence="3" type="ORF">HU722_0014940</name>
    <name evidence="2" type="ORF">HU722_27285</name>
</gene>
<dbReference type="KEGG" id="ptrt:HU722_0014940"/>
<reference evidence="3" key="2">
    <citation type="submission" date="2021-06" db="EMBL/GenBank/DDBJ databases">
        <title>Updating the genus Pseudomonas: Description of 43 new species and partition of the Pseudomonas putida group.</title>
        <authorList>
            <person name="Girard L."/>
            <person name="Lood C."/>
            <person name="Vandamme P."/>
            <person name="Rokni-Zadeh H."/>
            <person name="van Noort V."/>
            <person name="Hofte M."/>
            <person name="Lavigne R."/>
            <person name="De Mot R."/>
        </authorList>
    </citation>
    <scope>NUCLEOTIDE SEQUENCE</scope>
    <source>
        <strain evidence="3">SWRI145</strain>
    </source>
</reference>
<dbReference type="Proteomes" id="UP000615613">
    <property type="component" value="Chromosome"/>
</dbReference>
<keyword evidence="1" id="KW-0732">Signal</keyword>
<evidence type="ECO:0000313" key="3">
    <source>
        <dbReference type="EMBL" id="QXH81335.1"/>
    </source>
</evidence>